<proteinExistence type="predicted"/>
<reference evidence="2" key="1">
    <citation type="submission" date="2011-12" db="EMBL/GenBank/DDBJ databases">
        <authorList>
            <consortium name="The Broad Institute Genome Sequencing Platform"/>
            <person name="Russ C."/>
            <person name="Tyler B."/>
            <person name="Panabieres F."/>
            <person name="Shan W."/>
            <person name="Tripathy S."/>
            <person name="Grunwald N."/>
            <person name="Machado M."/>
            <person name="Young S.K."/>
            <person name="Zeng Q."/>
            <person name="Gargeya S."/>
            <person name="Fitzgerald M."/>
            <person name="Haas B."/>
            <person name="Abouelleil A."/>
            <person name="Alvarado L."/>
            <person name="Arachchi H.M."/>
            <person name="Berlin A."/>
            <person name="Chapman S.B."/>
            <person name="Gearin G."/>
            <person name="Goldberg J."/>
            <person name="Griggs A."/>
            <person name="Gujja S."/>
            <person name="Hansen M."/>
            <person name="Heiman D."/>
            <person name="Howarth C."/>
            <person name="Larimer J."/>
            <person name="Lui A."/>
            <person name="MacDonald P.J.P."/>
            <person name="McCowen C."/>
            <person name="Montmayeur A."/>
            <person name="Murphy C."/>
            <person name="Neiman D."/>
            <person name="Pearson M."/>
            <person name="Priest M."/>
            <person name="Roberts A."/>
            <person name="Saif S."/>
            <person name="Shea T."/>
            <person name="Sisk P."/>
            <person name="Stolte C."/>
            <person name="Sykes S."/>
            <person name="Wortman J."/>
            <person name="Nusbaum C."/>
            <person name="Birren B."/>
        </authorList>
    </citation>
    <scope>NUCLEOTIDE SEQUENCE [LARGE SCALE GENOMIC DNA]</scope>
    <source>
        <strain evidence="2">INRA-310</strain>
    </source>
</reference>
<evidence type="ECO:0000313" key="2">
    <source>
        <dbReference type="Proteomes" id="UP000018817"/>
    </source>
</evidence>
<dbReference type="RefSeq" id="XP_008900958.1">
    <property type="nucleotide sequence ID" value="XM_008902710.1"/>
</dbReference>
<sequence>MLASRIVRTTIFARRSRAWRRVLSGPKIGVLTPAKGLLTRAI</sequence>
<dbReference type="AlphaFoldDB" id="W2QLW8"/>
<protein>
    <submittedName>
        <fullName evidence="1">Uncharacterized protein</fullName>
    </submittedName>
</protein>
<dbReference type="Proteomes" id="UP000018817">
    <property type="component" value="Unassembled WGS sequence"/>
</dbReference>
<organism evidence="1 2">
    <name type="scientific">Phytophthora nicotianae (strain INRA-310)</name>
    <name type="common">Phytophthora parasitica</name>
    <dbReference type="NCBI Taxonomy" id="761204"/>
    <lineage>
        <taxon>Eukaryota</taxon>
        <taxon>Sar</taxon>
        <taxon>Stramenopiles</taxon>
        <taxon>Oomycota</taxon>
        <taxon>Peronosporomycetes</taxon>
        <taxon>Peronosporales</taxon>
        <taxon>Peronosporaceae</taxon>
        <taxon>Phytophthora</taxon>
    </lineage>
</organism>
<name>W2QLW8_PHYN3</name>
<evidence type="ECO:0000313" key="1">
    <source>
        <dbReference type="EMBL" id="ETN13906.1"/>
    </source>
</evidence>
<dbReference type="GeneID" id="20178378"/>
<dbReference type="EMBL" id="KI669574">
    <property type="protein sequence ID" value="ETN13906.1"/>
    <property type="molecule type" value="Genomic_DNA"/>
</dbReference>
<gene>
    <name evidence="1" type="ORF">PPTG_08587</name>
</gene>
<dbReference type="VEuPathDB" id="FungiDB:PPTG_08587"/>
<reference evidence="1 2" key="2">
    <citation type="submission" date="2013-11" db="EMBL/GenBank/DDBJ databases">
        <title>The Genome Sequence of Phytophthora parasitica INRA-310.</title>
        <authorList>
            <consortium name="The Broad Institute Genomics Platform"/>
            <person name="Russ C."/>
            <person name="Tyler B."/>
            <person name="Panabieres F."/>
            <person name="Shan W."/>
            <person name="Tripathy S."/>
            <person name="Grunwald N."/>
            <person name="Machado M."/>
            <person name="Johnson C.S."/>
            <person name="Arredondo F."/>
            <person name="Hong C."/>
            <person name="Coffey M."/>
            <person name="Young S.K."/>
            <person name="Zeng Q."/>
            <person name="Gargeya S."/>
            <person name="Fitzgerald M."/>
            <person name="Abouelleil A."/>
            <person name="Alvarado L."/>
            <person name="Chapman S.B."/>
            <person name="Gainer-Dewar J."/>
            <person name="Goldberg J."/>
            <person name="Griggs A."/>
            <person name="Gujja S."/>
            <person name="Hansen M."/>
            <person name="Howarth C."/>
            <person name="Imamovic A."/>
            <person name="Ireland A."/>
            <person name="Larimer J."/>
            <person name="McCowan C."/>
            <person name="Murphy C."/>
            <person name="Pearson M."/>
            <person name="Poon T.W."/>
            <person name="Priest M."/>
            <person name="Roberts A."/>
            <person name="Saif S."/>
            <person name="Shea T."/>
            <person name="Sykes S."/>
            <person name="Wortman J."/>
            <person name="Nusbaum C."/>
            <person name="Birren B."/>
        </authorList>
    </citation>
    <scope>NUCLEOTIDE SEQUENCE [LARGE SCALE GENOMIC DNA]</scope>
    <source>
        <strain evidence="1 2">INRA-310</strain>
    </source>
</reference>
<accession>W2QLW8</accession>